<dbReference type="Gene3D" id="3.10.450.10">
    <property type="match status" value="1"/>
</dbReference>
<dbReference type="CDD" id="cd00042">
    <property type="entry name" value="CY"/>
    <property type="match status" value="1"/>
</dbReference>
<proteinExistence type="predicted"/>
<accession>A0A8W8JW84</accession>
<dbReference type="SUPFAM" id="SSF54403">
    <property type="entry name" value="Cystatin/monellin"/>
    <property type="match status" value="1"/>
</dbReference>
<dbReference type="KEGG" id="crg:105340544"/>
<protein>
    <recommendedName>
        <fullName evidence="4">Cystatin domain-containing protein</fullName>
    </recommendedName>
</protein>
<dbReference type="InterPro" id="IPR046350">
    <property type="entry name" value="Cystatin_sf"/>
</dbReference>
<dbReference type="EnsemblMetazoa" id="G20584.1">
    <property type="protein sequence ID" value="G20584.1:cds"/>
    <property type="gene ID" value="G20584"/>
</dbReference>
<dbReference type="RefSeq" id="XP_011444965.2">
    <property type="nucleotide sequence ID" value="XM_011446663.4"/>
</dbReference>
<reference evidence="2" key="1">
    <citation type="submission" date="2022-08" db="UniProtKB">
        <authorList>
            <consortium name="EnsemblMetazoa"/>
        </authorList>
    </citation>
    <scope>IDENTIFICATION</scope>
    <source>
        <strain evidence="2">05x7-T-G4-1.051#20</strain>
    </source>
</reference>
<name>A0A8W8JW84_MAGGI</name>
<evidence type="ECO:0000313" key="3">
    <source>
        <dbReference type="Proteomes" id="UP000005408"/>
    </source>
</evidence>
<dbReference type="OrthoDB" id="1908104at2759"/>
<dbReference type="GO" id="GO:0004869">
    <property type="term" value="F:cysteine-type endopeptidase inhibitor activity"/>
    <property type="evidence" value="ECO:0007669"/>
    <property type="project" value="InterPro"/>
</dbReference>
<evidence type="ECO:0000256" key="1">
    <source>
        <dbReference type="SAM" id="SignalP"/>
    </source>
</evidence>
<dbReference type="GeneID" id="105340544"/>
<feature type="chain" id="PRO_5042431189" description="Cystatin domain-containing protein" evidence="1">
    <location>
        <begin position="24"/>
        <end position="158"/>
    </location>
</feature>
<dbReference type="EnsemblMetazoa" id="G20584.2">
    <property type="protein sequence ID" value="G20584.2:cds"/>
    <property type="gene ID" value="G20584"/>
</dbReference>
<keyword evidence="3" id="KW-1185">Reference proteome</keyword>
<dbReference type="OMA" id="EVGPSEC"/>
<organism evidence="2 3">
    <name type="scientific">Magallana gigas</name>
    <name type="common">Pacific oyster</name>
    <name type="synonym">Crassostrea gigas</name>
    <dbReference type="NCBI Taxonomy" id="29159"/>
    <lineage>
        <taxon>Eukaryota</taxon>
        <taxon>Metazoa</taxon>
        <taxon>Spiralia</taxon>
        <taxon>Lophotrochozoa</taxon>
        <taxon>Mollusca</taxon>
        <taxon>Bivalvia</taxon>
        <taxon>Autobranchia</taxon>
        <taxon>Pteriomorphia</taxon>
        <taxon>Ostreida</taxon>
        <taxon>Ostreoidea</taxon>
        <taxon>Ostreidae</taxon>
        <taxon>Magallana</taxon>
    </lineage>
</organism>
<evidence type="ECO:0000313" key="2">
    <source>
        <dbReference type="EnsemblMetazoa" id="G20584.1:cds"/>
    </source>
</evidence>
<evidence type="ECO:0008006" key="4">
    <source>
        <dbReference type="Google" id="ProtNLM"/>
    </source>
</evidence>
<dbReference type="AlphaFoldDB" id="A0A8W8JW84"/>
<sequence length="158" mass="16827">MKSCGVVPVILIAALLAVSEQRADPPPAPPGGEKVVNVTDPRVIKASMAGIEAINLQNGYGETALREVISKVKNATEQVVNGDLFRLDLEVGPSECFNTIMNIGTTAAACPLLSTKLVHTCFTEVLARNWTVPHHLTLNVSCDPISGKKGLLQQQIVM</sequence>
<dbReference type="InterPro" id="IPR000010">
    <property type="entry name" value="Cystatin_dom"/>
</dbReference>
<keyword evidence="1" id="KW-0732">Signal</keyword>
<feature type="signal peptide" evidence="1">
    <location>
        <begin position="1"/>
        <end position="23"/>
    </location>
</feature>
<dbReference type="Proteomes" id="UP000005408">
    <property type="component" value="Unassembled WGS sequence"/>
</dbReference>